<feature type="region of interest" description="Disordered" evidence="1">
    <location>
        <begin position="18"/>
        <end position="98"/>
    </location>
</feature>
<feature type="compositionally biased region" description="Polar residues" evidence="1">
    <location>
        <begin position="25"/>
        <end position="60"/>
    </location>
</feature>
<dbReference type="AlphaFoldDB" id="A0EVX2"/>
<proteinExistence type="evidence at transcript level"/>
<feature type="compositionally biased region" description="Gly residues" evidence="1">
    <location>
        <begin position="77"/>
        <end position="86"/>
    </location>
</feature>
<sequence length="98" mass="10271">MALNSRALRNLLAAMEAEEAAEKASNGTTSSFNNYGNGNQSHTDTKINSGAYSGDGNSHHTYNKHGGSDINNSGTFNGHGNGGFIGGNFDASSRNYRI</sequence>
<protein>
    <submittedName>
        <fullName evidence="2">Cold-induced PsAD2-like protein</fullName>
    </submittedName>
</protein>
<evidence type="ECO:0000256" key="1">
    <source>
        <dbReference type="SAM" id="MobiDB-lite"/>
    </source>
</evidence>
<evidence type="ECO:0000313" key="2">
    <source>
        <dbReference type="EMBL" id="ABF66655.1"/>
    </source>
</evidence>
<name>A0EVX2_AMMMO</name>
<reference evidence="2" key="2">
    <citation type="submission" date="2006-10" db="EMBL/GenBank/DDBJ databases">
        <title>Transcriptional analyses of Ammopiptanthus mongolicus reveal part of the antifreeze mechanism of woody plants.</title>
        <authorList>
            <person name="Cao P.X."/>
            <person name="Song J."/>
            <person name="Zhou C.J."/>
            <person name="Weng M.L."/>
            <person name="Wang B."/>
        </authorList>
    </citation>
    <scope>NUCLEOTIDE SEQUENCE</scope>
</reference>
<accession>A0EVX2</accession>
<organism evidence="2">
    <name type="scientific">Ammopiptanthus mongolicus</name>
    <name type="common">Piptanthus mongolicus</name>
    <dbReference type="NCBI Taxonomy" id="126911"/>
    <lineage>
        <taxon>Eukaryota</taxon>
        <taxon>Viridiplantae</taxon>
        <taxon>Streptophyta</taxon>
        <taxon>Embryophyta</taxon>
        <taxon>Tracheophyta</taxon>
        <taxon>Spermatophyta</taxon>
        <taxon>Magnoliopsida</taxon>
        <taxon>eudicotyledons</taxon>
        <taxon>Gunneridae</taxon>
        <taxon>Pentapetalae</taxon>
        <taxon>rosids</taxon>
        <taxon>fabids</taxon>
        <taxon>Fabales</taxon>
        <taxon>Fabaceae</taxon>
        <taxon>Papilionoideae</taxon>
        <taxon>50 kb inversion clade</taxon>
        <taxon>genistoids sensu lato</taxon>
        <taxon>core genistoids</taxon>
        <taxon>Sophoreae</taxon>
        <taxon>Ammopiptanthus</taxon>
    </lineage>
</organism>
<reference evidence="2" key="1">
    <citation type="submission" date="2006-04" db="EMBL/GenBank/DDBJ databases">
        <authorList>
            <person name="Cao P."/>
            <person name="Wang B."/>
        </authorList>
    </citation>
    <scope>NUCLEOTIDE SEQUENCE</scope>
</reference>
<dbReference type="EMBL" id="DQ519360">
    <property type="protein sequence ID" value="ABF66655.1"/>
    <property type="molecule type" value="mRNA"/>
</dbReference>